<proteinExistence type="predicted"/>
<dbReference type="Proteomes" id="UP001283361">
    <property type="component" value="Unassembled WGS sequence"/>
</dbReference>
<evidence type="ECO:0000313" key="2">
    <source>
        <dbReference type="EMBL" id="KAK3721595.1"/>
    </source>
</evidence>
<keyword evidence="1" id="KW-1133">Transmembrane helix</keyword>
<name>A0AAE0XWT5_9GAST</name>
<evidence type="ECO:0000256" key="1">
    <source>
        <dbReference type="SAM" id="Phobius"/>
    </source>
</evidence>
<feature type="transmembrane region" description="Helical" evidence="1">
    <location>
        <begin position="31"/>
        <end position="49"/>
    </location>
</feature>
<keyword evidence="3" id="KW-1185">Reference proteome</keyword>
<dbReference type="AlphaFoldDB" id="A0AAE0XWT5"/>
<keyword evidence="1" id="KW-0812">Transmembrane</keyword>
<organism evidence="2 3">
    <name type="scientific">Elysia crispata</name>
    <name type="common">lettuce slug</name>
    <dbReference type="NCBI Taxonomy" id="231223"/>
    <lineage>
        <taxon>Eukaryota</taxon>
        <taxon>Metazoa</taxon>
        <taxon>Spiralia</taxon>
        <taxon>Lophotrochozoa</taxon>
        <taxon>Mollusca</taxon>
        <taxon>Gastropoda</taxon>
        <taxon>Heterobranchia</taxon>
        <taxon>Euthyneura</taxon>
        <taxon>Panpulmonata</taxon>
        <taxon>Sacoglossa</taxon>
        <taxon>Placobranchoidea</taxon>
        <taxon>Plakobranchidae</taxon>
        <taxon>Elysia</taxon>
    </lineage>
</organism>
<accession>A0AAE0XWT5</accession>
<comment type="caution">
    <text evidence="2">The sequence shown here is derived from an EMBL/GenBank/DDBJ whole genome shotgun (WGS) entry which is preliminary data.</text>
</comment>
<reference evidence="2" key="1">
    <citation type="journal article" date="2023" name="G3 (Bethesda)">
        <title>A reference genome for the long-term kleptoplast-retaining sea slug Elysia crispata morphotype clarki.</title>
        <authorList>
            <person name="Eastman K.E."/>
            <person name="Pendleton A.L."/>
            <person name="Shaikh M.A."/>
            <person name="Suttiyut T."/>
            <person name="Ogas R."/>
            <person name="Tomko P."/>
            <person name="Gavelis G."/>
            <person name="Widhalm J.R."/>
            <person name="Wisecaver J.H."/>
        </authorList>
    </citation>
    <scope>NUCLEOTIDE SEQUENCE</scope>
    <source>
        <strain evidence="2">ECLA1</strain>
    </source>
</reference>
<gene>
    <name evidence="2" type="ORF">RRG08_030639</name>
</gene>
<evidence type="ECO:0000313" key="3">
    <source>
        <dbReference type="Proteomes" id="UP001283361"/>
    </source>
</evidence>
<sequence>MRNATFTAKGDHIAWTQVEQFTMIGSLGPSIVFGYKGILLLIFGIFLAYQTQSVNLKQVLCVITDSSPAIRKKRLLT</sequence>
<keyword evidence="1" id="KW-0472">Membrane</keyword>
<dbReference type="EMBL" id="JAWDGP010007394">
    <property type="protein sequence ID" value="KAK3721595.1"/>
    <property type="molecule type" value="Genomic_DNA"/>
</dbReference>
<protein>
    <submittedName>
        <fullName evidence="2">Uncharacterized protein</fullName>
    </submittedName>
</protein>